<dbReference type="AlphaFoldDB" id="A0A6G5RHT6"/>
<dbReference type="Pfam" id="PF04820">
    <property type="entry name" value="Trp_halogenase"/>
    <property type="match status" value="2"/>
</dbReference>
<comment type="similarity">
    <text evidence="1">Belongs to the flavin-dependent halogenase family. Bacterial tryptophan halogenase subfamily.</text>
</comment>
<dbReference type="GO" id="GO:0004497">
    <property type="term" value="F:monooxygenase activity"/>
    <property type="evidence" value="ECO:0007669"/>
    <property type="project" value="InterPro"/>
</dbReference>
<dbReference type="SUPFAM" id="SSF51905">
    <property type="entry name" value="FAD/NAD(P)-binding domain"/>
    <property type="match status" value="1"/>
</dbReference>
<evidence type="ECO:0000256" key="1">
    <source>
        <dbReference type="ARBA" id="ARBA00038396"/>
    </source>
</evidence>
<dbReference type="InterPro" id="IPR050816">
    <property type="entry name" value="Flavin-dep_Halogenase_NPB"/>
</dbReference>
<dbReference type="RefSeq" id="WP_175433901.1">
    <property type="nucleotide sequence ID" value="NZ_CP021978.1"/>
</dbReference>
<evidence type="ECO:0000313" key="2">
    <source>
        <dbReference type="EMBL" id="QCD57326.1"/>
    </source>
</evidence>
<dbReference type="PANTHER" id="PTHR43747:SF1">
    <property type="entry name" value="SLR1998 PROTEIN"/>
    <property type="match status" value="1"/>
</dbReference>
<dbReference type="PRINTS" id="PR00420">
    <property type="entry name" value="RNGMNOXGNASE"/>
</dbReference>
<sequence length="433" mass="47267">MTATYDAIVIGGGPSGATTAGLLAKAGHNVLVLEKEQFPRYHIGESLIPGLNSVVDELGVRETIDAAGFTRKAGISLLWGAERKLWSIAFGESGPYDYTWQVKRAEFDLLLLEHARKLGAMVIEHASVREVLTTDGRATGVTYTIGRGTEPIRAEARCIVDASGQSKILAREFGLVEMHDDLKNLAVWTYYQGGDRLPDELSGNILVENHPDGWLWVIPLSDGTQSVGFVGPNDRMAQDTRPNLELLESKIATSREAKKLLRNATQVAGCRTAKDWSYTCSRFFGPGYLMVGDAAAFIDPLFSTGVTLAMKGASSAAATVSAMLQEPDREEEFAQAYDEGLREFLGNVLSFVRFFYDASKNVEAYWAKAQDLIDPIGWMTARDDFIIMVSGLNAELAVMQPHHDAAPEGVAEGRRASSRNKGVEWGNVESVIQ</sequence>
<dbReference type="InterPro" id="IPR006905">
    <property type="entry name" value="Flavin_halogenase"/>
</dbReference>
<proteinExistence type="inferred from homology"/>
<organism evidence="2 3">
    <name type="scientific">Streptomyces hawaiiensis</name>
    <dbReference type="NCBI Taxonomy" id="67305"/>
    <lineage>
        <taxon>Bacteria</taxon>
        <taxon>Bacillati</taxon>
        <taxon>Actinomycetota</taxon>
        <taxon>Actinomycetes</taxon>
        <taxon>Kitasatosporales</taxon>
        <taxon>Streptomycetaceae</taxon>
        <taxon>Streptomyces</taxon>
    </lineage>
</organism>
<dbReference type="Gene3D" id="3.30.9.100">
    <property type="match status" value="1"/>
</dbReference>
<dbReference type="InterPro" id="IPR036188">
    <property type="entry name" value="FAD/NAD-bd_sf"/>
</dbReference>
<keyword evidence="3" id="KW-1185">Reference proteome</keyword>
<gene>
    <name evidence="2" type="ORF">CEB94_22645</name>
</gene>
<reference evidence="2 3" key="1">
    <citation type="submission" date="2017-06" db="EMBL/GenBank/DDBJ databases">
        <title>Complete Genome Sequence of Streptomyces hawaiiensis NRRL 15010 and insights into acyldepsipeptides biosynthesis.</title>
        <authorList>
            <person name="Mariita R.M."/>
            <person name="Sello J.K."/>
        </authorList>
    </citation>
    <scope>NUCLEOTIDE SEQUENCE [LARGE SCALE GENOMIC DNA]</scope>
    <source>
        <strain evidence="2 3">ATCC 12236</strain>
    </source>
</reference>
<name>A0A6G5RHT6_9ACTN</name>
<protein>
    <submittedName>
        <fullName evidence="2">Tryptophan halogenase</fullName>
    </submittedName>
</protein>
<dbReference type="Gene3D" id="3.50.50.60">
    <property type="entry name" value="FAD/NAD(P)-binding domain"/>
    <property type="match status" value="1"/>
</dbReference>
<accession>A0A6G5RHT6</accession>
<dbReference type="EMBL" id="CP021978">
    <property type="protein sequence ID" value="QCD57326.1"/>
    <property type="molecule type" value="Genomic_DNA"/>
</dbReference>
<dbReference type="KEGG" id="shaw:CEB94_22645"/>
<dbReference type="Proteomes" id="UP000495940">
    <property type="component" value="Chromosome"/>
</dbReference>
<dbReference type="PANTHER" id="PTHR43747">
    <property type="entry name" value="FAD-BINDING PROTEIN"/>
    <property type="match status" value="1"/>
</dbReference>
<evidence type="ECO:0000313" key="3">
    <source>
        <dbReference type="Proteomes" id="UP000495940"/>
    </source>
</evidence>